<dbReference type="EMBL" id="LR798403">
    <property type="protein sequence ID" value="CAB5229477.1"/>
    <property type="molecule type" value="Genomic_DNA"/>
</dbReference>
<sequence>MVQQVEQLSTGYPHLWDERVFCHECKHCSAVEQRQSMPADQLEKHRKVNAKPLQWMLKEAKVKNGWATVTWTEHQCGPTGFAVFPTDVKHRCHLFQTKASAVESEAWWLT</sequence>
<reference evidence="1" key="1">
    <citation type="submission" date="2020-05" db="EMBL/GenBank/DDBJ databases">
        <authorList>
            <person name="Chiriac C."/>
            <person name="Salcher M."/>
            <person name="Ghai R."/>
            <person name="Kavagutti S V."/>
        </authorList>
    </citation>
    <scope>NUCLEOTIDE SEQUENCE</scope>
</reference>
<evidence type="ECO:0000313" key="2">
    <source>
        <dbReference type="EMBL" id="CAB5229477.1"/>
    </source>
</evidence>
<name>A0A6J5SI61_9CAUD</name>
<accession>A0A6J5SI61</accession>
<protein>
    <submittedName>
        <fullName evidence="1">Uncharacterized protein</fullName>
    </submittedName>
</protein>
<gene>
    <name evidence="1" type="ORF">UFOVP1466_35</name>
    <name evidence="2" type="ORF">UFOVP1554_13</name>
</gene>
<evidence type="ECO:0000313" key="1">
    <source>
        <dbReference type="EMBL" id="CAB4214287.1"/>
    </source>
</evidence>
<organism evidence="1">
    <name type="scientific">uncultured Caudovirales phage</name>
    <dbReference type="NCBI Taxonomy" id="2100421"/>
    <lineage>
        <taxon>Viruses</taxon>
        <taxon>Duplodnaviria</taxon>
        <taxon>Heunggongvirae</taxon>
        <taxon>Uroviricota</taxon>
        <taxon>Caudoviricetes</taxon>
        <taxon>Peduoviridae</taxon>
        <taxon>Maltschvirus</taxon>
        <taxon>Maltschvirus maltsch</taxon>
    </lineage>
</organism>
<dbReference type="EMBL" id="LR797415">
    <property type="protein sequence ID" value="CAB4214287.1"/>
    <property type="molecule type" value="Genomic_DNA"/>
</dbReference>
<proteinExistence type="predicted"/>